<dbReference type="PROSITE" id="PS01056">
    <property type="entry name" value="DNA_LIGASE_N2"/>
    <property type="match status" value="1"/>
</dbReference>
<dbReference type="SUPFAM" id="SSF52113">
    <property type="entry name" value="BRCT domain"/>
    <property type="match status" value="1"/>
</dbReference>
<sequence length="718" mass="77850">MAQNANDLPEQATLFEGAAPSAPAKSPRTRAAELNRLLNTYAYQYYALDDPQVTDAEFDRLLRELQAIEEVHPELVTPDSYTQRVGGYVSEQFEPVRHAQRMYSIDDAMNLEELDEWLARTDEALGSTPEHPVAYTCELKIDGLGVALTYRDAQFVRAATRGDGTTGENVTANVLTIGDIPHALARAGLARVADGGLGQSVEVRGEVYMPKHSFVRLNEDADAAGREPFANPRNAAAGSLRQKDPKVTAHRDLETFIYAVADEAPLAVTTQWQFLQWLRDCGFNVNPNAARCTSAREVHEFCANALAHREDLDYDIDGVVVKVDSFDGQAALGFTARAPRWAIAFKFPPEEKRTVLREIRVQVGRTGVLTPVAEFDPVLVAGSTIARATLHNIDEVRRKNVRVGDTIVVHKAGDVIPEVVGPVLELRPEGSVDWEMPSACPSCGSPVIREEGEVAYRCVSIDCPAQATERLIHWGSRNAMDIDGLGDEIVSRMVEQGLLTDVADFYDKLTEEALSEVSCGRQTVDGDDIVVGKTIASKVMAQVNESRGRGLARVLFGLGIRHVGANVARALATHFRSMQALMTAAPEDIAAIDGVGPKIAASVHEFFSVKKNVAVVERLREAGVVLEEEVEEPDAPQTLAGLTFVLTGTLQNYKRTEAAKLLEAMGAKCTGSVSKKTSYVIAGEAAGSKLTKAEQLGVPVLDESALEQILTTGQVPAL</sequence>
<dbReference type="InterPro" id="IPR036420">
    <property type="entry name" value="BRCT_dom_sf"/>
</dbReference>
<dbReference type="PROSITE" id="PS50172">
    <property type="entry name" value="BRCT"/>
    <property type="match status" value="1"/>
</dbReference>
<evidence type="ECO:0000259" key="12">
    <source>
        <dbReference type="PROSITE" id="PS50172"/>
    </source>
</evidence>
<keyword evidence="10" id="KW-0464">Manganese</keyword>
<feature type="binding site" evidence="10">
    <location>
        <position position="138"/>
    </location>
    <ligand>
        <name>NAD(+)</name>
        <dbReference type="ChEBI" id="CHEBI:57540"/>
    </ligand>
</feature>
<dbReference type="InterPro" id="IPR033136">
    <property type="entry name" value="DNA_ligase_CS"/>
</dbReference>
<organism evidence="13 14">
    <name type="scientific">Paratractidigestivibacter faecalis</name>
    <dbReference type="NCBI Taxonomy" id="2292441"/>
    <lineage>
        <taxon>Bacteria</taxon>
        <taxon>Bacillati</taxon>
        <taxon>Actinomycetota</taxon>
        <taxon>Coriobacteriia</taxon>
        <taxon>Coriobacteriales</taxon>
        <taxon>Atopobiaceae</taxon>
        <taxon>Paratractidigestivibacter</taxon>
    </lineage>
</organism>
<keyword evidence="5 10" id="KW-0862">Zinc</keyword>
<keyword evidence="14" id="KW-1185">Reference proteome</keyword>
<keyword evidence="2 10" id="KW-0235">DNA replication</keyword>
<dbReference type="SUPFAM" id="SSF56091">
    <property type="entry name" value="DNA ligase/mRNA capping enzyme, catalytic domain"/>
    <property type="match status" value="1"/>
</dbReference>
<dbReference type="Gene3D" id="6.20.10.30">
    <property type="match status" value="1"/>
</dbReference>
<dbReference type="CDD" id="cd00114">
    <property type="entry name" value="LIGANc"/>
    <property type="match status" value="1"/>
</dbReference>
<dbReference type="HAMAP" id="MF_01588">
    <property type="entry name" value="DNA_ligase_A"/>
    <property type="match status" value="1"/>
</dbReference>
<dbReference type="Gene3D" id="3.40.50.10190">
    <property type="entry name" value="BRCT domain"/>
    <property type="match status" value="1"/>
</dbReference>
<keyword evidence="4 10" id="KW-0227">DNA damage</keyword>
<feature type="active site" description="N6-AMP-lysine intermediate" evidence="10">
    <location>
        <position position="140"/>
    </location>
</feature>
<keyword evidence="1 10" id="KW-0436">Ligase</keyword>
<dbReference type="InterPro" id="IPR004150">
    <property type="entry name" value="NAD_DNA_ligase_OB"/>
</dbReference>
<dbReference type="InterPro" id="IPR012340">
    <property type="entry name" value="NA-bd_OB-fold"/>
</dbReference>
<feature type="region of interest" description="Disordered" evidence="11">
    <location>
        <begin position="1"/>
        <end position="28"/>
    </location>
</feature>
<evidence type="ECO:0000256" key="9">
    <source>
        <dbReference type="ARBA" id="ARBA00034005"/>
    </source>
</evidence>
<keyword evidence="6 10" id="KW-0460">Magnesium</keyword>
<evidence type="ECO:0000313" key="14">
    <source>
        <dbReference type="Proteomes" id="UP001478817"/>
    </source>
</evidence>
<dbReference type="NCBIfam" id="TIGR00575">
    <property type="entry name" value="dnlj"/>
    <property type="match status" value="1"/>
</dbReference>
<dbReference type="SMART" id="SM00292">
    <property type="entry name" value="BRCT"/>
    <property type="match status" value="1"/>
</dbReference>
<dbReference type="Pfam" id="PF01653">
    <property type="entry name" value="DNA_ligase_aden"/>
    <property type="match status" value="1"/>
</dbReference>
<dbReference type="GO" id="GO:0003911">
    <property type="term" value="F:DNA ligase (NAD+) activity"/>
    <property type="evidence" value="ECO:0007669"/>
    <property type="project" value="UniProtKB-EC"/>
</dbReference>
<dbReference type="CDD" id="cd17748">
    <property type="entry name" value="BRCT_DNA_ligase_like"/>
    <property type="match status" value="1"/>
</dbReference>
<dbReference type="Pfam" id="PF03120">
    <property type="entry name" value="OB_DNA_ligase"/>
    <property type="match status" value="1"/>
</dbReference>
<comment type="catalytic activity">
    <reaction evidence="9 10">
        <text>NAD(+) + (deoxyribonucleotide)n-3'-hydroxyl + 5'-phospho-(deoxyribonucleotide)m = (deoxyribonucleotide)n+m + AMP + beta-nicotinamide D-nucleotide.</text>
        <dbReference type="EC" id="6.5.1.2"/>
    </reaction>
</comment>
<dbReference type="EC" id="6.5.1.2" evidence="10"/>
<dbReference type="PANTHER" id="PTHR23389">
    <property type="entry name" value="CHROMOSOME TRANSMISSION FIDELITY FACTOR 18"/>
    <property type="match status" value="1"/>
</dbReference>
<keyword evidence="8 10" id="KW-0234">DNA repair</keyword>
<evidence type="ECO:0000256" key="5">
    <source>
        <dbReference type="ARBA" id="ARBA00022833"/>
    </source>
</evidence>
<feature type="binding site" evidence="10">
    <location>
        <position position="161"/>
    </location>
    <ligand>
        <name>NAD(+)</name>
        <dbReference type="ChEBI" id="CHEBI:57540"/>
    </ligand>
</feature>
<evidence type="ECO:0000256" key="11">
    <source>
        <dbReference type="SAM" id="MobiDB-lite"/>
    </source>
</evidence>
<feature type="binding site" evidence="10">
    <location>
        <position position="346"/>
    </location>
    <ligand>
        <name>NAD(+)</name>
        <dbReference type="ChEBI" id="CHEBI:57540"/>
    </ligand>
</feature>
<dbReference type="InterPro" id="IPR001679">
    <property type="entry name" value="DNA_ligase"/>
</dbReference>
<dbReference type="Gene3D" id="2.40.50.140">
    <property type="entry name" value="Nucleic acid-binding proteins"/>
    <property type="match status" value="1"/>
</dbReference>
<dbReference type="NCBIfam" id="NF005932">
    <property type="entry name" value="PRK07956.1"/>
    <property type="match status" value="1"/>
</dbReference>
<evidence type="ECO:0000256" key="3">
    <source>
        <dbReference type="ARBA" id="ARBA00022723"/>
    </source>
</evidence>
<dbReference type="InterPro" id="IPR004149">
    <property type="entry name" value="Znf_DNAligase_C4"/>
</dbReference>
<reference evidence="13 14" key="1">
    <citation type="submission" date="2024-04" db="EMBL/GenBank/DDBJ databases">
        <title>Human intestinal bacterial collection.</title>
        <authorList>
            <person name="Pauvert C."/>
            <person name="Hitch T.C.A."/>
            <person name="Clavel T."/>
        </authorList>
    </citation>
    <scope>NUCLEOTIDE SEQUENCE [LARGE SCALE GENOMIC DNA]</scope>
    <source>
        <strain evidence="13 14">CLA-AA-H197</strain>
    </source>
</reference>
<keyword evidence="3 10" id="KW-0479">Metal-binding</keyword>
<dbReference type="SUPFAM" id="SSF50249">
    <property type="entry name" value="Nucleic acid-binding proteins"/>
    <property type="match status" value="1"/>
</dbReference>
<dbReference type="Gene3D" id="1.10.287.610">
    <property type="entry name" value="Helix hairpin bin"/>
    <property type="match status" value="1"/>
</dbReference>
<dbReference type="InterPro" id="IPR041663">
    <property type="entry name" value="DisA/LigA_HHH"/>
</dbReference>
<dbReference type="RefSeq" id="WP_349183292.1">
    <property type="nucleotide sequence ID" value="NZ_JBBNGS010000029.1"/>
</dbReference>
<comment type="similarity">
    <text evidence="10">Belongs to the NAD-dependent DNA ligase family. LigA subfamily.</text>
</comment>
<feature type="binding site" evidence="10">
    <location>
        <begin position="104"/>
        <end position="105"/>
    </location>
    <ligand>
        <name>NAD(+)</name>
        <dbReference type="ChEBI" id="CHEBI:57540"/>
    </ligand>
</feature>
<name>A0ABV1IIW3_9ACTN</name>
<dbReference type="PIRSF" id="PIRSF001604">
    <property type="entry name" value="LigA"/>
    <property type="match status" value="1"/>
</dbReference>
<dbReference type="SMART" id="SM00532">
    <property type="entry name" value="LIGANc"/>
    <property type="match status" value="1"/>
</dbReference>
<evidence type="ECO:0000256" key="4">
    <source>
        <dbReference type="ARBA" id="ARBA00022763"/>
    </source>
</evidence>
<protein>
    <recommendedName>
        <fullName evidence="10">DNA ligase</fullName>
        <ecNumber evidence="10">6.5.1.2</ecNumber>
    </recommendedName>
    <alternativeName>
        <fullName evidence="10">Polydeoxyribonucleotide synthase [NAD(+)]</fullName>
    </alternativeName>
</protein>
<dbReference type="InterPro" id="IPR013840">
    <property type="entry name" value="DNAligase_N"/>
</dbReference>
<accession>A0ABV1IIW3</accession>
<dbReference type="Pfam" id="PF12826">
    <property type="entry name" value="HHH_2"/>
    <property type="match status" value="1"/>
</dbReference>
<evidence type="ECO:0000256" key="10">
    <source>
        <dbReference type="HAMAP-Rule" id="MF_01588"/>
    </source>
</evidence>
<dbReference type="InterPro" id="IPR010994">
    <property type="entry name" value="RuvA_2-like"/>
</dbReference>
<feature type="binding site" evidence="10">
    <location>
        <position position="206"/>
    </location>
    <ligand>
        <name>NAD(+)</name>
        <dbReference type="ChEBI" id="CHEBI:57540"/>
    </ligand>
</feature>
<gene>
    <name evidence="10 13" type="primary">ligA</name>
    <name evidence="13" type="ORF">AAAT05_09730</name>
</gene>
<dbReference type="InterPro" id="IPR013839">
    <property type="entry name" value="DNAligase_adenylation"/>
</dbReference>
<dbReference type="EMBL" id="JBBNGS010000029">
    <property type="protein sequence ID" value="MEQ2638614.1"/>
    <property type="molecule type" value="Genomic_DNA"/>
</dbReference>
<dbReference type="Proteomes" id="UP001478817">
    <property type="component" value="Unassembled WGS sequence"/>
</dbReference>
<dbReference type="InterPro" id="IPR001357">
    <property type="entry name" value="BRCT_dom"/>
</dbReference>
<comment type="cofactor">
    <cofactor evidence="10">
        <name>Mg(2+)</name>
        <dbReference type="ChEBI" id="CHEBI:18420"/>
    </cofactor>
    <cofactor evidence="10">
        <name>Mn(2+)</name>
        <dbReference type="ChEBI" id="CHEBI:29035"/>
    </cofactor>
</comment>
<feature type="binding site" evidence="10">
    <location>
        <begin position="55"/>
        <end position="59"/>
    </location>
    <ligand>
        <name>NAD(+)</name>
        <dbReference type="ChEBI" id="CHEBI:57540"/>
    </ligand>
</feature>
<evidence type="ECO:0000256" key="1">
    <source>
        <dbReference type="ARBA" id="ARBA00022598"/>
    </source>
</evidence>
<dbReference type="Pfam" id="PF00533">
    <property type="entry name" value="BRCT"/>
    <property type="match status" value="1"/>
</dbReference>
<feature type="domain" description="BRCT" evidence="12">
    <location>
        <begin position="634"/>
        <end position="718"/>
    </location>
</feature>
<feature type="binding site" evidence="10">
    <location>
        <position position="440"/>
    </location>
    <ligand>
        <name>Zn(2+)</name>
        <dbReference type="ChEBI" id="CHEBI:29105"/>
    </ligand>
</feature>
<dbReference type="Gene3D" id="1.10.150.20">
    <property type="entry name" value="5' to 3' exonuclease, C-terminal subdomain"/>
    <property type="match status" value="2"/>
</dbReference>
<dbReference type="Gene3D" id="3.30.470.30">
    <property type="entry name" value="DNA ligase/mRNA capping enzyme"/>
    <property type="match status" value="1"/>
</dbReference>
<dbReference type="Pfam" id="PF03119">
    <property type="entry name" value="DNA_ligase_ZBD"/>
    <property type="match status" value="1"/>
</dbReference>
<proteinExistence type="inferred from homology"/>
<evidence type="ECO:0000256" key="8">
    <source>
        <dbReference type="ARBA" id="ARBA00023204"/>
    </source>
</evidence>
<comment type="caution">
    <text evidence="13">The sequence shown here is derived from an EMBL/GenBank/DDBJ whole genome shotgun (WGS) entry which is preliminary data.</text>
</comment>
<evidence type="ECO:0000313" key="13">
    <source>
        <dbReference type="EMBL" id="MEQ2638614.1"/>
    </source>
</evidence>
<evidence type="ECO:0000256" key="7">
    <source>
        <dbReference type="ARBA" id="ARBA00023027"/>
    </source>
</evidence>
<dbReference type="PANTHER" id="PTHR23389:SF9">
    <property type="entry name" value="DNA LIGASE"/>
    <property type="match status" value="1"/>
</dbReference>
<evidence type="ECO:0000256" key="6">
    <source>
        <dbReference type="ARBA" id="ARBA00022842"/>
    </source>
</evidence>
<feature type="binding site" evidence="10">
    <location>
        <position position="322"/>
    </location>
    <ligand>
        <name>NAD(+)</name>
        <dbReference type="ChEBI" id="CHEBI:57540"/>
    </ligand>
</feature>
<evidence type="ECO:0000256" key="2">
    <source>
        <dbReference type="ARBA" id="ARBA00022705"/>
    </source>
</evidence>
<feature type="binding site" evidence="10">
    <location>
        <position position="443"/>
    </location>
    <ligand>
        <name>Zn(2+)</name>
        <dbReference type="ChEBI" id="CHEBI:29105"/>
    </ligand>
</feature>
<feature type="binding site" evidence="10">
    <location>
        <position position="463"/>
    </location>
    <ligand>
        <name>Zn(2+)</name>
        <dbReference type="ChEBI" id="CHEBI:29105"/>
    </ligand>
</feature>
<feature type="binding site" evidence="10">
    <location>
        <position position="458"/>
    </location>
    <ligand>
        <name>Zn(2+)</name>
        <dbReference type="ChEBI" id="CHEBI:29105"/>
    </ligand>
</feature>
<keyword evidence="7 10" id="KW-0520">NAD</keyword>
<comment type="function">
    <text evidence="10">DNA ligase that catalyzes the formation of phosphodiester linkages between 5'-phosphoryl and 3'-hydroxyl groups in double-stranded DNA using NAD as a coenzyme and as the energy source for the reaction. It is essential for DNA replication and repair of damaged DNA.</text>
</comment>
<dbReference type="SUPFAM" id="SSF47781">
    <property type="entry name" value="RuvA domain 2-like"/>
    <property type="match status" value="1"/>
</dbReference>